<dbReference type="Pfam" id="PF00035">
    <property type="entry name" value="dsrm"/>
    <property type="match status" value="1"/>
</dbReference>
<dbReference type="InterPro" id="IPR000999">
    <property type="entry name" value="RNase_III_dom"/>
</dbReference>
<keyword evidence="8" id="KW-0699">rRNA-binding</keyword>
<evidence type="ECO:0000256" key="1">
    <source>
        <dbReference type="ARBA" id="ARBA00000109"/>
    </source>
</evidence>
<evidence type="ECO:0000313" key="11">
    <source>
        <dbReference type="EMBL" id="MDQ0274114.1"/>
    </source>
</evidence>
<dbReference type="Gene3D" id="1.10.1520.10">
    <property type="entry name" value="Ribonuclease III domain"/>
    <property type="match status" value="1"/>
</dbReference>
<dbReference type="PANTHER" id="PTHR11207">
    <property type="entry name" value="RIBONUCLEASE III"/>
    <property type="match status" value="1"/>
</dbReference>
<evidence type="ECO:0000256" key="2">
    <source>
        <dbReference type="ARBA" id="ARBA00010183"/>
    </source>
</evidence>
<evidence type="ECO:0000313" key="12">
    <source>
        <dbReference type="Proteomes" id="UP001236559"/>
    </source>
</evidence>
<evidence type="ECO:0000256" key="6">
    <source>
        <dbReference type="ARBA" id="ARBA00022801"/>
    </source>
</evidence>
<evidence type="ECO:0000259" key="9">
    <source>
        <dbReference type="PROSITE" id="PS50137"/>
    </source>
</evidence>
<keyword evidence="5 8" id="KW-0255">Endonuclease</keyword>
<dbReference type="SMART" id="SM00358">
    <property type="entry name" value="DSRM"/>
    <property type="match status" value="1"/>
</dbReference>
<accession>A0ABU0ATC0</accession>
<comment type="catalytic activity">
    <reaction evidence="1 8">
        <text>Endonucleolytic cleavage to 5'-phosphomonoester.</text>
        <dbReference type="EC" id="3.1.26.3"/>
    </reaction>
</comment>
<keyword evidence="8" id="KW-0479">Metal-binding</keyword>
<dbReference type="EC" id="3.1.26.3" evidence="8"/>
<evidence type="ECO:0000256" key="5">
    <source>
        <dbReference type="ARBA" id="ARBA00022759"/>
    </source>
</evidence>
<feature type="binding site" evidence="8">
    <location>
        <position position="117"/>
    </location>
    <ligand>
        <name>Mg(2+)</name>
        <dbReference type="ChEBI" id="CHEBI:18420"/>
    </ligand>
</feature>
<comment type="similarity">
    <text evidence="2">Belongs to the ribonuclease III family.</text>
</comment>
<dbReference type="NCBIfam" id="TIGR02191">
    <property type="entry name" value="RNaseIII"/>
    <property type="match status" value="1"/>
</dbReference>
<dbReference type="RefSeq" id="WP_023056430.1">
    <property type="nucleotide sequence ID" value="NZ_JAUSTN010000001.1"/>
</dbReference>
<evidence type="ECO:0000256" key="3">
    <source>
        <dbReference type="ARBA" id="ARBA00022664"/>
    </source>
</evidence>
<reference evidence="11 12" key="1">
    <citation type="submission" date="2023-07" db="EMBL/GenBank/DDBJ databases">
        <title>Genomic Encyclopedia of Type Strains, Phase IV (KMG-IV): sequencing the most valuable type-strain genomes for metagenomic binning, comparative biology and taxonomic classification.</title>
        <authorList>
            <person name="Goeker M."/>
        </authorList>
    </citation>
    <scope>NUCLEOTIDE SEQUENCE [LARGE SCALE GENOMIC DNA]</scope>
    <source>
        <strain evidence="11 12">DSM 22616</strain>
    </source>
</reference>
<feature type="active site" evidence="8">
    <location>
        <position position="117"/>
    </location>
</feature>
<feature type="binding site" evidence="8">
    <location>
        <position position="114"/>
    </location>
    <ligand>
        <name>Mg(2+)</name>
        <dbReference type="ChEBI" id="CHEBI:18420"/>
    </ligand>
</feature>
<dbReference type="InterPro" id="IPR036389">
    <property type="entry name" value="RNase_III_sf"/>
</dbReference>
<dbReference type="PROSITE" id="PS50142">
    <property type="entry name" value="RNASE_3_2"/>
    <property type="match status" value="1"/>
</dbReference>
<dbReference type="Pfam" id="PF14622">
    <property type="entry name" value="Ribonucleas_3_3"/>
    <property type="match status" value="1"/>
</dbReference>
<dbReference type="PROSITE" id="PS50137">
    <property type="entry name" value="DS_RBD"/>
    <property type="match status" value="1"/>
</dbReference>
<dbReference type="PANTHER" id="PTHR11207:SF0">
    <property type="entry name" value="RIBONUCLEASE 3"/>
    <property type="match status" value="1"/>
</dbReference>
<dbReference type="InterPro" id="IPR014720">
    <property type="entry name" value="dsRBD_dom"/>
</dbReference>
<keyword evidence="8" id="KW-0819">tRNA processing</keyword>
<keyword evidence="8" id="KW-0460">Magnesium</keyword>
<evidence type="ECO:0000259" key="10">
    <source>
        <dbReference type="PROSITE" id="PS50142"/>
    </source>
</evidence>
<dbReference type="HAMAP" id="MF_00104">
    <property type="entry name" value="RNase_III"/>
    <property type="match status" value="1"/>
</dbReference>
<keyword evidence="3 8" id="KW-0507">mRNA processing</keyword>
<proteinExistence type="inferred from homology"/>
<dbReference type="Gene3D" id="3.30.160.20">
    <property type="match status" value="1"/>
</dbReference>
<comment type="caution">
    <text evidence="11">The sequence shown here is derived from an EMBL/GenBank/DDBJ whole genome shotgun (WGS) entry which is preliminary data.</text>
</comment>
<dbReference type="SMART" id="SM00535">
    <property type="entry name" value="RIBOc"/>
    <property type="match status" value="1"/>
</dbReference>
<dbReference type="InterPro" id="IPR011907">
    <property type="entry name" value="RNase_III"/>
</dbReference>
<feature type="active site" evidence="8">
    <location>
        <position position="46"/>
    </location>
</feature>
<keyword evidence="12" id="KW-1185">Reference proteome</keyword>
<comment type="cofactor">
    <cofactor evidence="8">
        <name>Mg(2+)</name>
        <dbReference type="ChEBI" id="CHEBI:18420"/>
    </cofactor>
</comment>
<keyword evidence="7 8" id="KW-0694">RNA-binding</keyword>
<dbReference type="EMBL" id="JAUSTN010000001">
    <property type="protein sequence ID" value="MDQ0274114.1"/>
    <property type="molecule type" value="Genomic_DNA"/>
</dbReference>
<dbReference type="SUPFAM" id="SSF54768">
    <property type="entry name" value="dsRNA-binding domain-like"/>
    <property type="match status" value="1"/>
</dbReference>
<gene>
    <name evidence="8" type="primary">rnc</name>
    <name evidence="11" type="ORF">J2S72_000110</name>
</gene>
<feature type="domain" description="RNase III" evidence="10">
    <location>
        <begin position="1"/>
        <end position="128"/>
    </location>
</feature>
<dbReference type="CDD" id="cd00593">
    <property type="entry name" value="RIBOc"/>
    <property type="match status" value="1"/>
</dbReference>
<keyword evidence="8" id="KW-0698">rRNA processing</keyword>
<name>A0ABU0ATC0_9FIRM</name>
<dbReference type="SUPFAM" id="SSF69065">
    <property type="entry name" value="RNase III domain-like"/>
    <property type="match status" value="1"/>
</dbReference>
<keyword evidence="8" id="KW-0963">Cytoplasm</keyword>
<keyword evidence="4 8" id="KW-0540">Nuclease</keyword>
<organism evidence="11 12">
    <name type="scientific">Peptoniphilus koenoeneniae</name>
    <dbReference type="NCBI Taxonomy" id="507751"/>
    <lineage>
        <taxon>Bacteria</taxon>
        <taxon>Bacillati</taxon>
        <taxon>Bacillota</taxon>
        <taxon>Tissierellia</taxon>
        <taxon>Tissierellales</taxon>
        <taxon>Peptoniphilaceae</taxon>
        <taxon>Peptoniphilus</taxon>
    </lineage>
</organism>
<feature type="domain" description="DRBM" evidence="9">
    <location>
        <begin position="155"/>
        <end position="223"/>
    </location>
</feature>
<dbReference type="GO" id="GO:0004525">
    <property type="term" value="F:ribonuclease III activity"/>
    <property type="evidence" value="ECO:0007669"/>
    <property type="project" value="UniProtKB-EC"/>
</dbReference>
<comment type="subcellular location">
    <subcellularLocation>
        <location evidence="8">Cytoplasm</location>
    </subcellularLocation>
</comment>
<protein>
    <recommendedName>
        <fullName evidence="8">Ribonuclease 3</fullName>
        <ecNumber evidence="8">3.1.26.3</ecNumber>
    </recommendedName>
    <alternativeName>
        <fullName evidence="8">Ribonuclease III</fullName>
        <shortName evidence="8">RNase III</shortName>
    </alternativeName>
</protein>
<evidence type="ECO:0000256" key="4">
    <source>
        <dbReference type="ARBA" id="ARBA00022722"/>
    </source>
</evidence>
<sequence>MDINWNLDYKFKNENLLKTALTHSSYTNEHLSEKIKNNERLEFLGDAVLDMVIGEYFFKAYNVAEGDLSQMRAKVVNESSLAEIAKDINLGEHILLGKGEIKSNGYEKDSILADAFEALIGAIYLDSNFEQVKDVILNIFSDILKLAHEKEFSMDYKSRLQEICQLLKLDIHYNLDKTEGPINNRTFTSSVVIDGKYFGTGKGNSIKKSEQMAAKDALSKGEIYV</sequence>
<comment type="function">
    <text evidence="8">Digests double-stranded RNA. Involved in the processing of primary rRNA transcript to yield the immediate precursors to the large and small rRNAs (23S and 16S). Processes some mRNAs, and tRNAs when they are encoded in the rRNA operon. Processes pre-crRNA and tracrRNA of type II CRISPR loci if present in the organism.</text>
</comment>
<evidence type="ECO:0000256" key="7">
    <source>
        <dbReference type="ARBA" id="ARBA00022884"/>
    </source>
</evidence>
<feature type="binding site" evidence="8">
    <location>
        <position position="42"/>
    </location>
    <ligand>
        <name>Mg(2+)</name>
        <dbReference type="ChEBI" id="CHEBI:18420"/>
    </ligand>
</feature>
<dbReference type="PROSITE" id="PS00517">
    <property type="entry name" value="RNASE_3_1"/>
    <property type="match status" value="1"/>
</dbReference>
<dbReference type="Proteomes" id="UP001236559">
    <property type="component" value="Unassembled WGS sequence"/>
</dbReference>
<comment type="subunit">
    <text evidence="8">Homodimer.</text>
</comment>
<evidence type="ECO:0000256" key="8">
    <source>
        <dbReference type="HAMAP-Rule" id="MF_00104"/>
    </source>
</evidence>
<dbReference type="CDD" id="cd10845">
    <property type="entry name" value="DSRM_RNAse_III_family"/>
    <property type="match status" value="1"/>
</dbReference>
<keyword evidence="6 8" id="KW-0378">Hydrolase</keyword>